<protein>
    <submittedName>
        <fullName evidence="7">FAD-dependent pyridine nucleotide-disulfide oxidoreductase</fullName>
    </submittedName>
</protein>
<dbReference type="OrthoDB" id="9802028at2"/>
<evidence type="ECO:0000259" key="5">
    <source>
        <dbReference type="Pfam" id="PF02852"/>
    </source>
</evidence>
<organism evidence="7 8">
    <name type="scientific">Pseudothermotoga hypogea DSM 11164 = NBRC 106472</name>
    <dbReference type="NCBI Taxonomy" id="1123384"/>
    <lineage>
        <taxon>Bacteria</taxon>
        <taxon>Thermotogati</taxon>
        <taxon>Thermotogota</taxon>
        <taxon>Thermotogae</taxon>
        <taxon>Thermotogales</taxon>
        <taxon>Thermotogaceae</taxon>
        <taxon>Pseudothermotoga</taxon>
    </lineage>
</organism>
<dbReference type="GO" id="GO:0016491">
    <property type="term" value="F:oxidoreductase activity"/>
    <property type="evidence" value="ECO:0007669"/>
    <property type="project" value="InterPro"/>
</dbReference>
<dbReference type="RefSeq" id="WP_031502615.1">
    <property type="nucleotide sequence ID" value="NC_022795.1"/>
</dbReference>
<proteinExistence type="inferred from homology"/>
<keyword evidence="4" id="KW-0274">FAD</keyword>
<evidence type="ECO:0000256" key="4">
    <source>
        <dbReference type="ARBA" id="ARBA00022827"/>
    </source>
</evidence>
<comment type="cofactor">
    <cofactor evidence="1">
        <name>FAD</name>
        <dbReference type="ChEBI" id="CHEBI:57692"/>
    </cofactor>
</comment>
<gene>
    <name evidence="7" type="ORF">AJ81_10050</name>
</gene>
<dbReference type="Gene3D" id="3.50.50.60">
    <property type="entry name" value="FAD/NAD(P)-binding domain"/>
    <property type="match status" value="2"/>
</dbReference>
<dbReference type="PaxDb" id="1123384-AJ81_10050"/>
<dbReference type="InterPro" id="IPR023753">
    <property type="entry name" value="FAD/NAD-binding_dom"/>
</dbReference>
<evidence type="ECO:0000313" key="8">
    <source>
        <dbReference type="Proteomes" id="UP000077469"/>
    </source>
</evidence>
<feature type="domain" description="FAD/NAD(P)-binding" evidence="6">
    <location>
        <begin position="3"/>
        <end position="299"/>
    </location>
</feature>
<dbReference type="AlphaFoldDB" id="A0A0X1KT69"/>
<dbReference type="PRINTS" id="PR00368">
    <property type="entry name" value="FADPNR"/>
</dbReference>
<dbReference type="EMBL" id="CP007141">
    <property type="protein sequence ID" value="AJC74465.1"/>
    <property type="molecule type" value="Genomic_DNA"/>
</dbReference>
<keyword evidence="3" id="KW-0285">Flavoprotein</keyword>
<dbReference type="SUPFAM" id="SSF51905">
    <property type="entry name" value="FAD/NAD(P)-binding domain"/>
    <property type="match status" value="1"/>
</dbReference>
<dbReference type="PRINTS" id="PR00411">
    <property type="entry name" value="PNDRDTASEI"/>
</dbReference>
<comment type="similarity">
    <text evidence="2">Belongs to the class-III pyridine nucleotide-disulfide oxidoreductase family.</text>
</comment>
<dbReference type="InterPro" id="IPR036188">
    <property type="entry name" value="FAD/NAD-bd_sf"/>
</dbReference>
<dbReference type="InterPro" id="IPR016156">
    <property type="entry name" value="FAD/NAD-linked_Rdtase_dimer_sf"/>
</dbReference>
<reference evidence="7 8" key="1">
    <citation type="submission" date="2014-01" db="EMBL/GenBank/DDBJ databases">
        <title>Genome sequencing of Thermotog hypogea.</title>
        <authorList>
            <person name="Zhang X."/>
            <person name="Alvare G."/>
            <person name="Fristensky B."/>
            <person name="Chen L."/>
            <person name="Suen T."/>
            <person name="Chen Q."/>
            <person name="Ma K."/>
        </authorList>
    </citation>
    <scope>NUCLEOTIDE SEQUENCE [LARGE SCALE GENOMIC DNA]</scope>
    <source>
        <strain evidence="7 8">DSM 11164</strain>
    </source>
</reference>
<dbReference type="PATRIC" id="fig|1123384.7.peg.2016"/>
<evidence type="ECO:0000256" key="3">
    <source>
        <dbReference type="ARBA" id="ARBA00022630"/>
    </source>
</evidence>
<keyword evidence="8" id="KW-1185">Reference proteome</keyword>
<evidence type="ECO:0000313" key="7">
    <source>
        <dbReference type="EMBL" id="AJC74465.1"/>
    </source>
</evidence>
<name>A0A0X1KT69_9THEM</name>
<sequence>MRYDVVVVGGGPAGLVAALTTKKFYKDKKVLVIKKTEKELVPCGIPYVFHTLDGVENDFMGVEERFQKAGIDLLIDEVVGGDTDQKKIVTKTGKEIIYEKLILATGSIPAVPRIAGIDLSNVFTISKDAKYLSSVLEKTRTCRNIAIIGGGFIGIEVADELKRAGKNVTVVEIMDCLLPVSFDPDFGELARKEIEAENLKVYTSRKVVEIYGSKSVEGVKLDNGENIPADAVILATGYKPNTELARQLGLKITEYGFIETDEYMRTSKPDVFAAGDCVQHKDFLTGKPSRLMLASAAVFDARIVASNLYGLKVIRTNKGSLNAYSTVIGHKAFGSVGITERTAKEEGFEIVVGKAEGIDRHPGKFDDTSKLIVKLIFSQDSRILLGAQLYGGKSVGEIVNILSLGIQKGITANDLFTMQIGTHPLLTSAPTSYPLVIAAEQVLH</sequence>
<dbReference type="SUPFAM" id="SSF55424">
    <property type="entry name" value="FAD/NAD-linked reductases, dimerisation (C-terminal) domain"/>
    <property type="match status" value="1"/>
</dbReference>
<dbReference type="InterPro" id="IPR004099">
    <property type="entry name" value="Pyr_nucl-diS_OxRdtase_dimer"/>
</dbReference>
<evidence type="ECO:0000256" key="1">
    <source>
        <dbReference type="ARBA" id="ARBA00001974"/>
    </source>
</evidence>
<dbReference type="InterPro" id="IPR050260">
    <property type="entry name" value="FAD-bd_OxRdtase"/>
</dbReference>
<accession>A0A0X1KT69</accession>
<dbReference type="PANTHER" id="PTHR43429:SF3">
    <property type="entry name" value="NITRITE REDUCTASE [NAD(P)H]"/>
    <property type="match status" value="1"/>
</dbReference>
<dbReference type="STRING" id="1123384.AJ81_10050"/>
<evidence type="ECO:0000256" key="2">
    <source>
        <dbReference type="ARBA" id="ARBA00009130"/>
    </source>
</evidence>
<dbReference type="Proteomes" id="UP000077469">
    <property type="component" value="Chromosome"/>
</dbReference>
<dbReference type="PANTHER" id="PTHR43429">
    <property type="entry name" value="PYRIDINE NUCLEOTIDE-DISULFIDE OXIDOREDUCTASE DOMAIN-CONTAINING"/>
    <property type="match status" value="1"/>
</dbReference>
<dbReference type="Pfam" id="PF07992">
    <property type="entry name" value="Pyr_redox_2"/>
    <property type="match status" value="1"/>
</dbReference>
<dbReference type="KEGG" id="phy:AJ81_10050"/>
<dbReference type="Pfam" id="PF02852">
    <property type="entry name" value="Pyr_redox_dim"/>
    <property type="match status" value="1"/>
</dbReference>
<feature type="domain" description="Pyridine nucleotide-disulphide oxidoreductase dimerisation" evidence="5">
    <location>
        <begin position="326"/>
        <end position="430"/>
    </location>
</feature>
<evidence type="ECO:0000259" key="6">
    <source>
        <dbReference type="Pfam" id="PF07992"/>
    </source>
</evidence>